<dbReference type="InterPro" id="IPR025398">
    <property type="entry name" value="DUF4371"/>
</dbReference>
<feature type="compositionally biased region" description="Pro residues" evidence="2">
    <location>
        <begin position="1643"/>
        <end position="1669"/>
    </location>
</feature>
<feature type="compositionally biased region" description="Basic and acidic residues" evidence="2">
    <location>
        <begin position="367"/>
        <end position="377"/>
    </location>
</feature>
<dbReference type="SUPFAM" id="SSF53098">
    <property type="entry name" value="Ribonuclease H-like"/>
    <property type="match status" value="1"/>
</dbReference>
<sequence>MEYESINPSGASRQRYDVYSGYAGLLPTPARGMTRPPRRGRGQTRSRQGFQTARVEDKRRKEGAKTMARLDDVIKTSLHPGLKSSEEVLARIGENHTLKAITLSITTRGIGLGLCHLNFIAVTYHEIQVPNVYAQYRVFLAVLEAKLENLKTAYPLPARDTELVYRYQASAELLHVAQTVTIAPEPIKRLINAVGIISYDEGIYIPAVSRAEVDDRGRFIPQPQNILYSSLRRTVESLANPATPERYRRQFFENNPIPGAIWVNNVLQNPDEIIPRDHTVDDLRDDIALLSPYLNKLQKHVPKMVDGTIDFKSAGKQSAFICNRMSDLRIPTREPGEQLQDYYRQCNPNGNEEHIQDNVTGGEETDDSVKDLNYDTARKKRPPLYHLNIKRYKRGRNRDGISDDEGDRVSVSSVENAATESRSAAYKPKSGSEKRKNKRKIELQAAASNPKQSRLSFTSTSQELEDPQNRSESQPGPSSSSSMLDEKLDSLSYASNSEENIAAATLPIIITQDTAPQGANECVSNPKDTITSITSSDTGSGGNIDNVALKPLTLTVDDCSQIQKLSEFASPRKNATTAEKLSILSVHPIQPSGDKNSLPFDANRVYYRKLPTGTLIRRESVSYSLELNKLFCTTCMCFASDAKKEEGGGRSPFIDGVTPSKKHIYEQLVKHEESHSHQLAVVALLTAKKRGNLEQHLTLKNMQEISNRRLVLKRIIDIILFISKQGIAYRGKSEALYSLADIADDNQNHGNFLNLVVLLSKYDPVLKAHMSEAITESKKRKDSGKVKLEIVKEIQAAKSFSLNVDSCQDVGVVDQAAICVRYVKSGIPQERMLSMVPVRKSTGEDYRALVSNELAQLGLNLQDIISVSFDGAGNMAGRYNGLQAKLKEEVPKLIFTHCYAHVLNLVLGGATSSCTEAKNLFGLLESTSVFIHESFKRTSLWVEKISELTAGQDKLRRLQNIGKTRWWAKDKALTTVMEKTRYVALIKTLSAISSSMEFEPKVSFQAKALMDSFLKFETILTAFTFKKIFDLSTPVSQYLQTPTLDYLKAWGFIKCLDMDLRRHLDTFDDVFKAASLFASDVQDLMHAENIDLDVQTTLPLRRISKKPKKREQLCEDEVALLATDPKRFYSISVYKVIINTALVKINEKFMCNEDLMKDAACLDPKNFNKIKENGIPNDALKSIASIANVDRELLSKELETFANKFSELSKTLWDEHISPRQHKQDSDSQSDEDVLDIDQAAKDAMCFSRIFFDSIPSPWSSLGPPDCDQPPGPFRSSPTLVAPSQRRALLSVISKDMFLWRCAHRLHRELQELGMQQCDEAVVEGAHCSSCDQDLHYQCAGITEVGFRKLGVDRKQAWKCHKCKQSGSRSPQPTSDSSIMAELKALALKLAPLESLSVEVGALRAEISELKSQVTLTNTCLKEFNDKFEKFEERLTRVEGMEDRVTIIEADLNRLKQEANEKDQWLRLNNAEIKGVPHSPKENLLEVIRSGINCDSLPLNSITRSLYCHRAYGEWKASPAVRDEVATRTANDGLRQFWYVLEGGEGICPGAEPGNWWGENRAFRLSTNVVAMPEIERALSRVAPFGPKRVPLRSSILRSGPYGVGASPQSRRLPSAPPTFCHRWPDYYWGDSEEVVVHERAPSCPPYSEFPPPPPEDSSPVAVRPPPRRPATAPAGSRHRIRRAILPAEPEEPAGPRRASSCSPSAGAGRRRLSPPRSPSRSPGPRVPLGALATPGTSSTSSTSSSSGSPGGARGPSAASWAPGTSSSSSTSSTLTSTLSTSGSSAASPSSPRGRSRTRSRSPLGPPRAAAPADPALPQPPPYWTYTRDRNARRVMQCILCGIVVNSHVRRHFQRHHAPYRGYEAAGPYPRGFYILVMSRLPTCPPEARPPLSALEGVAGVDWGFLGMGDR</sequence>
<feature type="compositionally biased region" description="Low complexity" evidence="2">
    <location>
        <begin position="471"/>
        <end position="482"/>
    </location>
</feature>
<evidence type="ECO:0000259" key="3">
    <source>
        <dbReference type="Pfam" id="PF14291"/>
    </source>
</evidence>
<organism evidence="4 5">
    <name type="scientific">Chilo suppressalis</name>
    <name type="common">Asiatic rice borer moth</name>
    <dbReference type="NCBI Taxonomy" id="168631"/>
    <lineage>
        <taxon>Eukaryota</taxon>
        <taxon>Metazoa</taxon>
        <taxon>Ecdysozoa</taxon>
        <taxon>Arthropoda</taxon>
        <taxon>Hexapoda</taxon>
        <taxon>Insecta</taxon>
        <taxon>Pterygota</taxon>
        <taxon>Neoptera</taxon>
        <taxon>Endopterygota</taxon>
        <taxon>Lepidoptera</taxon>
        <taxon>Glossata</taxon>
        <taxon>Ditrysia</taxon>
        <taxon>Pyraloidea</taxon>
        <taxon>Crambidae</taxon>
        <taxon>Crambinae</taxon>
        <taxon>Chilo</taxon>
    </lineage>
</organism>
<feature type="compositionally biased region" description="Low complexity" evidence="2">
    <location>
        <begin position="1755"/>
        <end position="1793"/>
    </location>
</feature>
<protein>
    <recommendedName>
        <fullName evidence="3">DUF4371 domain-containing protein</fullName>
    </recommendedName>
</protein>
<proteinExistence type="predicted"/>
<evidence type="ECO:0000256" key="2">
    <source>
        <dbReference type="SAM" id="MobiDB-lite"/>
    </source>
</evidence>
<feature type="region of interest" description="Disordered" evidence="2">
    <location>
        <begin position="347"/>
        <end position="485"/>
    </location>
</feature>
<name>A0ABN8BAH4_CHISP</name>
<feature type="region of interest" description="Disordered" evidence="2">
    <location>
        <begin position="23"/>
        <end position="62"/>
    </location>
</feature>
<feature type="compositionally biased region" description="Low complexity" evidence="2">
    <location>
        <begin position="1719"/>
        <end position="1748"/>
    </location>
</feature>
<dbReference type="Proteomes" id="UP001153292">
    <property type="component" value="Chromosome 22"/>
</dbReference>
<feature type="compositionally biased region" description="Polar residues" evidence="2">
    <location>
        <begin position="410"/>
        <end position="422"/>
    </location>
</feature>
<evidence type="ECO:0000313" key="4">
    <source>
        <dbReference type="EMBL" id="CAH0403238.1"/>
    </source>
</evidence>
<dbReference type="PANTHER" id="PTHR45749">
    <property type="match status" value="1"/>
</dbReference>
<keyword evidence="1" id="KW-0175">Coiled coil</keyword>
<keyword evidence="5" id="KW-1185">Reference proteome</keyword>
<gene>
    <name evidence="4" type="ORF">CHILSU_LOCUS6505</name>
</gene>
<accession>A0ABN8BAH4</accession>
<dbReference type="PANTHER" id="PTHR45749:SF21">
    <property type="entry name" value="DUF4371 DOMAIN-CONTAINING PROTEIN"/>
    <property type="match status" value="1"/>
</dbReference>
<dbReference type="Pfam" id="PF14291">
    <property type="entry name" value="DUF4371"/>
    <property type="match status" value="1"/>
</dbReference>
<feature type="compositionally biased region" description="Low complexity" evidence="2">
    <location>
        <begin position="1801"/>
        <end position="1814"/>
    </location>
</feature>
<feature type="compositionally biased region" description="Basic residues" evidence="2">
    <location>
        <begin position="378"/>
        <end position="396"/>
    </location>
</feature>
<feature type="coiled-coil region" evidence="1">
    <location>
        <begin position="1393"/>
        <end position="1458"/>
    </location>
</feature>
<dbReference type="EMBL" id="OU963915">
    <property type="protein sequence ID" value="CAH0403238.1"/>
    <property type="molecule type" value="Genomic_DNA"/>
</dbReference>
<feature type="compositionally biased region" description="Polar residues" evidence="2">
    <location>
        <begin position="446"/>
        <end position="462"/>
    </location>
</feature>
<evidence type="ECO:0000256" key="1">
    <source>
        <dbReference type="SAM" id="Coils"/>
    </source>
</evidence>
<feature type="domain" description="DUF4371" evidence="3">
    <location>
        <begin position="701"/>
        <end position="881"/>
    </location>
</feature>
<reference evidence="4" key="1">
    <citation type="submission" date="2021-12" db="EMBL/GenBank/DDBJ databases">
        <authorList>
            <person name="King R."/>
        </authorList>
    </citation>
    <scope>NUCLEOTIDE SEQUENCE</scope>
</reference>
<dbReference type="InterPro" id="IPR012337">
    <property type="entry name" value="RNaseH-like_sf"/>
</dbReference>
<feature type="region of interest" description="Disordered" evidence="2">
    <location>
        <begin position="1640"/>
        <end position="1822"/>
    </location>
</feature>
<evidence type="ECO:0000313" key="5">
    <source>
        <dbReference type="Proteomes" id="UP001153292"/>
    </source>
</evidence>